<dbReference type="RefSeq" id="WP_208251039.1">
    <property type="nucleotide sequence ID" value="NZ_JAGEPF010000035.1"/>
</dbReference>
<evidence type="ECO:0008006" key="3">
    <source>
        <dbReference type="Google" id="ProtNLM"/>
    </source>
</evidence>
<organism evidence="1 2">
    <name type="scientific">Actinomadura violacea</name>
    <dbReference type="NCBI Taxonomy" id="2819934"/>
    <lineage>
        <taxon>Bacteria</taxon>
        <taxon>Bacillati</taxon>
        <taxon>Actinomycetota</taxon>
        <taxon>Actinomycetes</taxon>
        <taxon>Streptosporangiales</taxon>
        <taxon>Thermomonosporaceae</taxon>
        <taxon>Actinomadura</taxon>
    </lineage>
</organism>
<gene>
    <name evidence="1" type="ORF">J4709_43740</name>
</gene>
<comment type="caution">
    <text evidence="1">The sequence shown here is derived from an EMBL/GenBank/DDBJ whole genome shotgun (WGS) entry which is preliminary data.</text>
</comment>
<keyword evidence="2" id="KW-1185">Reference proteome</keyword>
<dbReference type="InterPro" id="IPR009061">
    <property type="entry name" value="DNA-bd_dom_put_sf"/>
</dbReference>
<sequence length="69" mass="7963">MTAARAAEHFGRAEGTIRCWANRYHARRLGKIGRTVYYDLRDLAVIERQIRNGHPVPDTWQARADLISN</sequence>
<name>A0ABS3S668_9ACTN</name>
<reference evidence="1 2" key="1">
    <citation type="submission" date="2021-03" db="EMBL/GenBank/DDBJ databases">
        <title>Actinomadura violae sp. nov., isolated from lichen in Thailand.</title>
        <authorList>
            <person name="Kanchanasin P."/>
            <person name="Saeng-In P."/>
            <person name="Phongsopitanun W."/>
            <person name="Yuki M."/>
            <person name="Kudo T."/>
            <person name="Ohkuma M."/>
            <person name="Tanasupawat S."/>
        </authorList>
    </citation>
    <scope>NUCLEOTIDE SEQUENCE [LARGE SCALE GENOMIC DNA]</scope>
    <source>
        <strain evidence="1 2">LCR2-06</strain>
    </source>
</reference>
<accession>A0ABS3S668</accession>
<dbReference type="SUPFAM" id="SSF46955">
    <property type="entry name" value="Putative DNA-binding domain"/>
    <property type="match status" value="1"/>
</dbReference>
<protein>
    <recommendedName>
        <fullName evidence="3">DNA-binding protein</fullName>
    </recommendedName>
</protein>
<evidence type="ECO:0000313" key="2">
    <source>
        <dbReference type="Proteomes" id="UP000680206"/>
    </source>
</evidence>
<proteinExistence type="predicted"/>
<evidence type="ECO:0000313" key="1">
    <source>
        <dbReference type="EMBL" id="MBO2464506.1"/>
    </source>
</evidence>
<dbReference type="Proteomes" id="UP000680206">
    <property type="component" value="Unassembled WGS sequence"/>
</dbReference>
<dbReference type="EMBL" id="JAGEPF010000035">
    <property type="protein sequence ID" value="MBO2464506.1"/>
    <property type="molecule type" value="Genomic_DNA"/>
</dbReference>